<dbReference type="EMBL" id="GGEC01085004">
    <property type="protein sequence ID" value="MBX65488.1"/>
    <property type="molecule type" value="Transcribed_RNA"/>
</dbReference>
<name>A0A2P2QET4_RHIMU</name>
<evidence type="ECO:0000313" key="1">
    <source>
        <dbReference type="EMBL" id="MBX65488.1"/>
    </source>
</evidence>
<dbReference type="AlphaFoldDB" id="A0A2P2QET4"/>
<proteinExistence type="predicted"/>
<organism evidence="1">
    <name type="scientific">Rhizophora mucronata</name>
    <name type="common">Asiatic mangrove</name>
    <dbReference type="NCBI Taxonomy" id="61149"/>
    <lineage>
        <taxon>Eukaryota</taxon>
        <taxon>Viridiplantae</taxon>
        <taxon>Streptophyta</taxon>
        <taxon>Embryophyta</taxon>
        <taxon>Tracheophyta</taxon>
        <taxon>Spermatophyta</taxon>
        <taxon>Magnoliopsida</taxon>
        <taxon>eudicotyledons</taxon>
        <taxon>Gunneridae</taxon>
        <taxon>Pentapetalae</taxon>
        <taxon>rosids</taxon>
        <taxon>fabids</taxon>
        <taxon>Malpighiales</taxon>
        <taxon>Rhizophoraceae</taxon>
        <taxon>Rhizophora</taxon>
    </lineage>
</organism>
<sequence>MFSLYVRNDDCKLWILCYFGSVF</sequence>
<accession>A0A2P2QET4</accession>
<protein>
    <submittedName>
        <fullName evidence="1">Uncharacterized protein</fullName>
    </submittedName>
</protein>
<reference evidence="1" key="1">
    <citation type="submission" date="2018-02" db="EMBL/GenBank/DDBJ databases">
        <title>Rhizophora mucronata_Transcriptome.</title>
        <authorList>
            <person name="Meera S.P."/>
            <person name="Sreeshan A."/>
            <person name="Augustine A."/>
        </authorList>
    </citation>
    <scope>NUCLEOTIDE SEQUENCE</scope>
    <source>
        <tissue evidence="1">Leaf</tissue>
    </source>
</reference>